<dbReference type="Proteomes" id="UP000264800">
    <property type="component" value="Unplaced"/>
</dbReference>
<evidence type="ECO:0000313" key="3">
    <source>
        <dbReference type="Ensembl" id="ENSKMAP00000019716.1"/>
    </source>
</evidence>
<dbReference type="InterPro" id="IPR016186">
    <property type="entry name" value="C-type_lectin-like/link_sf"/>
</dbReference>
<dbReference type="AlphaFoldDB" id="A0A3Q3AT54"/>
<sequence length="117" mass="12910">SRQKLLLLLMLISCVASVCSQTGKKVGFFSFGSCPHGWWADGRSCYSVRRSGRSWSDAQTRCSDLTAGGHLAALKTPEDLLFVSSHLLTDDDLLLLWTGLNDQQVVYSNHFILNVCS</sequence>
<protein>
    <recommendedName>
        <fullName evidence="2">C-type lectin domain-containing protein</fullName>
    </recommendedName>
</protein>
<feature type="chain" id="PRO_5018752666" description="C-type lectin domain-containing protein" evidence="1">
    <location>
        <begin position="21"/>
        <end position="117"/>
    </location>
</feature>
<evidence type="ECO:0000313" key="4">
    <source>
        <dbReference type="Proteomes" id="UP000264800"/>
    </source>
</evidence>
<dbReference type="PROSITE" id="PS50041">
    <property type="entry name" value="C_TYPE_LECTIN_2"/>
    <property type="match status" value="1"/>
</dbReference>
<dbReference type="GeneTree" id="ENSGT00940000177018"/>
<dbReference type="OMA" id="AQHSCST"/>
<feature type="signal peptide" evidence="1">
    <location>
        <begin position="1"/>
        <end position="20"/>
    </location>
</feature>
<organism evidence="3 4">
    <name type="scientific">Kryptolebias marmoratus</name>
    <name type="common">Mangrove killifish</name>
    <name type="synonym">Rivulus marmoratus</name>
    <dbReference type="NCBI Taxonomy" id="37003"/>
    <lineage>
        <taxon>Eukaryota</taxon>
        <taxon>Metazoa</taxon>
        <taxon>Chordata</taxon>
        <taxon>Craniata</taxon>
        <taxon>Vertebrata</taxon>
        <taxon>Euteleostomi</taxon>
        <taxon>Actinopterygii</taxon>
        <taxon>Neopterygii</taxon>
        <taxon>Teleostei</taxon>
        <taxon>Neoteleostei</taxon>
        <taxon>Acanthomorphata</taxon>
        <taxon>Ovalentaria</taxon>
        <taxon>Atherinomorphae</taxon>
        <taxon>Cyprinodontiformes</taxon>
        <taxon>Rivulidae</taxon>
        <taxon>Kryptolebias</taxon>
    </lineage>
</organism>
<dbReference type="InterPro" id="IPR016187">
    <property type="entry name" value="CTDL_fold"/>
</dbReference>
<evidence type="ECO:0000256" key="1">
    <source>
        <dbReference type="SAM" id="SignalP"/>
    </source>
</evidence>
<keyword evidence="1" id="KW-0732">Signal</keyword>
<feature type="domain" description="C-type lectin" evidence="2">
    <location>
        <begin position="41"/>
        <end position="111"/>
    </location>
</feature>
<proteinExistence type="predicted"/>
<keyword evidence="4" id="KW-1185">Reference proteome</keyword>
<accession>A0A3Q3AT54</accession>
<name>A0A3Q3AT54_KRYMA</name>
<dbReference type="InterPro" id="IPR001304">
    <property type="entry name" value="C-type_lectin-like"/>
</dbReference>
<dbReference type="SUPFAM" id="SSF56436">
    <property type="entry name" value="C-type lectin-like"/>
    <property type="match status" value="1"/>
</dbReference>
<evidence type="ECO:0000259" key="2">
    <source>
        <dbReference type="PROSITE" id="PS50041"/>
    </source>
</evidence>
<dbReference type="Gene3D" id="3.10.100.10">
    <property type="entry name" value="Mannose-Binding Protein A, subunit A"/>
    <property type="match status" value="1"/>
</dbReference>
<reference evidence="3" key="2">
    <citation type="submission" date="2025-09" db="UniProtKB">
        <authorList>
            <consortium name="Ensembl"/>
        </authorList>
    </citation>
    <scope>IDENTIFICATION</scope>
</reference>
<dbReference type="Ensembl" id="ENSKMAT00000019981.1">
    <property type="protein sequence ID" value="ENSKMAP00000019716.1"/>
    <property type="gene ID" value="ENSKMAG00000014668.1"/>
</dbReference>
<reference evidence="3" key="1">
    <citation type="submission" date="2025-08" db="UniProtKB">
        <authorList>
            <consortium name="Ensembl"/>
        </authorList>
    </citation>
    <scope>IDENTIFICATION</scope>
</reference>